<accession>F3KMA5</accession>
<name>F3KMA5_9ARCH</name>
<proteinExistence type="predicted"/>
<dbReference type="Pfam" id="PF20364">
    <property type="entry name" value="DUF6659"/>
    <property type="match status" value="1"/>
</dbReference>
<reference evidence="1" key="1">
    <citation type="journal article" date="2011" name="PLoS ONE">
        <title>Genome of a low-salinity ammonia-oxidizing archaeon determined by single-cell and metagenomic analysis.</title>
        <authorList>
            <person name="Blainey P.C."/>
            <person name="Mosier A.C."/>
            <person name="Potanina A."/>
            <person name="Francis C.A."/>
            <person name="Quake S.R."/>
        </authorList>
    </citation>
    <scope>NUCLEOTIDE SEQUENCE [LARGE SCALE GENOMIC DNA]</scope>
    <source>
        <strain evidence="1">SFB1</strain>
    </source>
</reference>
<evidence type="ECO:0000313" key="1">
    <source>
        <dbReference type="EMBL" id="EGG41494.1"/>
    </source>
</evidence>
<evidence type="ECO:0008006" key="2">
    <source>
        <dbReference type="Google" id="ProtNLM"/>
    </source>
</evidence>
<dbReference type="InterPro" id="IPR046600">
    <property type="entry name" value="DUF6659"/>
</dbReference>
<dbReference type="EMBL" id="AEGP01000062">
    <property type="protein sequence ID" value="EGG41494.1"/>
    <property type="molecule type" value="Genomic_DNA"/>
</dbReference>
<gene>
    <name evidence="1" type="ORF">Nlim_1652</name>
</gene>
<dbReference type="Proteomes" id="UP000004348">
    <property type="component" value="Chromosome"/>
</dbReference>
<dbReference type="AlphaFoldDB" id="F3KMA5"/>
<protein>
    <recommendedName>
        <fullName evidence="2">Roadblock/LAMTOR2 domain-containing protein</fullName>
    </recommendedName>
</protein>
<dbReference type="STRING" id="886738.Nlim_1652"/>
<sequence>MNQINGIRFAAIINNKGRKIAGGFSPNITPLEKDQQKIEMLFMEMALDLSMRKEFDNTLGSINAIVSYRNKTNIITIPHQDNFMLISSEPELESSKIILTAKKNLRPMKIMEVISC</sequence>
<dbReference type="HOGENOM" id="CLU_128582_0_1_2"/>
<comment type="caution">
    <text evidence="1">The sequence shown here is derived from an EMBL/GenBank/DDBJ whole genome shotgun (WGS) entry which is preliminary data.</text>
</comment>
<organism evidence="1">
    <name type="scientific">Candidatus Nitrosarchaeum limnium SFB1</name>
    <dbReference type="NCBI Taxonomy" id="886738"/>
    <lineage>
        <taxon>Archaea</taxon>
        <taxon>Nitrososphaerota</taxon>
        <taxon>Nitrososphaeria</taxon>
        <taxon>Nitrosopumilales</taxon>
        <taxon>Nitrosopumilaceae</taxon>
        <taxon>Nitrosarchaeum</taxon>
    </lineage>
</organism>